<sequence length="21" mass="2622">MRKCLCKFNWEIQLSVRQLIL</sequence>
<proteinExistence type="predicted"/>
<reference evidence="1" key="2">
    <citation type="journal article" date="2015" name="Data Brief">
        <title>Shoot transcriptome of the giant reed, Arundo donax.</title>
        <authorList>
            <person name="Barrero R.A."/>
            <person name="Guerrero F.D."/>
            <person name="Moolhuijzen P."/>
            <person name="Goolsby J.A."/>
            <person name="Tidwell J."/>
            <person name="Bellgard S.E."/>
            <person name="Bellgard M.I."/>
        </authorList>
    </citation>
    <scope>NUCLEOTIDE SEQUENCE</scope>
    <source>
        <tissue evidence="1">Shoot tissue taken approximately 20 cm above the soil surface</tissue>
    </source>
</reference>
<dbReference type="EMBL" id="GBRH01274229">
    <property type="protein sequence ID" value="JAD23666.1"/>
    <property type="molecule type" value="Transcribed_RNA"/>
</dbReference>
<organism evidence="1">
    <name type="scientific">Arundo donax</name>
    <name type="common">Giant reed</name>
    <name type="synonym">Donax arundinaceus</name>
    <dbReference type="NCBI Taxonomy" id="35708"/>
    <lineage>
        <taxon>Eukaryota</taxon>
        <taxon>Viridiplantae</taxon>
        <taxon>Streptophyta</taxon>
        <taxon>Embryophyta</taxon>
        <taxon>Tracheophyta</taxon>
        <taxon>Spermatophyta</taxon>
        <taxon>Magnoliopsida</taxon>
        <taxon>Liliopsida</taxon>
        <taxon>Poales</taxon>
        <taxon>Poaceae</taxon>
        <taxon>PACMAD clade</taxon>
        <taxon>Arundinoideae</taxon>
        <taxon>Arundineae</taxon>
        <taxon>Arundo</taxon>
    </lineage>
</organism>
<protein>
    <submittedName>
        <fullName evidence="1">Uncharacterized protein</fullName>
    </submittedName>
</protein>
<evidence type="ECO:0000313" key="1">
    <source>
        <dbReference type="EMBL" id="JAD23666.1"/>
    </source>
</evidence>
<reference evidence="1" key="1">
    <citation type="submission" date="2014-09" db="EMBL/GenBank/DDBJ databases">
        <authorList>
            <person name="Magalhaes I.L.F."/>
            <person name="Oliveira U."/>
            <person name="Santos F.R."/>
            <person name="Vidigal T.H.D.A."/>
            <person name="Brescovit A.D."/>
            <person name="Santos A.J."/>
        </authorList>
    </citation>
    <scope>NUCLEOTIDE SEQUENCE</scope>
    <source>
        <tissue evidence="1">Shoot tissue taken approximately 20 cm above the soil surface</tissue>
    </source>
</reference>
<dbReference type="AlphaFoldDB" id="A0A0A8YCG0"/>
<accession>A0A0A8YCG0</accession>
<name>A0A0A8YCG0_ARUDO</name>